<feature type="compositionally biased region" description="Low complexity" evidence="1">
    <location>
        <begin position="482"/>
        <end position="524"/>
    </location>
</feature>
<name>E1Z7U9_CHLVA</name>
<dbReference type="GeneID" id="17357307"/>
<feature type="region of interest" description="Disordered" evidence="1">
    <location>
        <begin position="405"/>
        <end position="535"/>
    </location>
</feature>
<dbReference type="InterPro" id="IPR053334">
    <property type="entry name" value="Chloroplast_Sensor_Kinase"/>
</dbReference>
<dbReference type="eggNOG" id="ENOG502TA8R">
    <property type="taxonomic scope" value="Eukaryota"/>
</dbReference>
<gene>
    <name evidence="2" type="ORF">CHLNCDRAFT_50643</name>
</gene>
<dbReference type="InParanoid" id="E1Z7U9"/>
<proteinExistence type="predicted"/>
<feature type="compositionally biased region" description="Polar residues" evidence="1">
    <location>
        <begin position="451"/>
        <end position="466"/>
    </location>
</feature>
<evidence type="ECO:0000313" key="3">
    <source>
        <dbReference type="Proteomes" id="UP000008141"/>
    </source>
</evidence>
<keyword evidence="3" id="KW-1185">Reference proteome</keyword>
<dbReference type="PANTHER" id="PTHR48206:SF1">
    <property type="entry name" value="CHLOROPLAST SENSOR KINASE, CHLOROPLASTIC"/>
    <property type="match status" value="1"/>
</dbReference>
<reference evidence="2 3" key="1">
    <citation type="journal article" date="2010" name="Plant Cell">
        <title>The Chlorella variabilis NC64A genome reveals adaptation to photosymbiosis, coevolution with viruses, and cryptic sex.</title>
        <authorList>
            <person name="Blanc G."/>
            <person name="Duncan G."/>
            <person name="Agarkova I."/>
            <person name="Borodovsky M."/>
            <person name="Gurnon J."/>
            <person name="Kuo A."/>
            <person name="Lindquist E."/>
            <person name="Lucas S."/>
            <person name="Pangilinan J."/>
            <person name="Polle J."/>
            <person name="Salamov A."/>
            <person name="Terry A."/>
            <person name="Yamada T."/>
            <person name="Dunigan D.D."/>
            <person name="Grigoriev I.V."/>
            <person name="Claverie J.M."/>
            <person name="Van Etten J.L."/>
        </authorList>
    </citation>
    <scope>NUCLEOTIDE SEQUENCE [LARGE SCALE GENOMIC DNA]</scope>
    <source>
        <strain evidence="2 3">NC64A</strain>
    </source>
</reference>
<dbReference type="AlphaFoldDB" id="E1Z7U9"/>
<dbReference type="Proteomes" id="UP000008141">
    <property type="component" value="Unassembled WGS sequence"/>
</dbReference>
<organism evidence="3">
    <name type="scientific">Chlorella variabilis</name>
    <name type="common">Green alga</name>
    <dbReference type="NCBI Taxonomy" id="554065"/>
    <lineage>
        <taxon>Eukaryota</taxon>
        <taxon>Viridiplantae</taxon>
        <taxon>Chlorophyta</taxon>
        <taxon>core chlorophytes</taxon>
        <taxon>Trebouxiophyceae</taxon>
        <taxon>Chlorellales</taxon>
        <taxon>Chlorellaceae</taxon>
        <taxon>Chlorella clade</taxon>
        <taxon>Chlorella</taxon>
    </lineage>
</organism>
<dbReference type="OrthoDB" id="43364at2759"/>
<evidence type="ECO:0000313" key="2">
    <source>
        <dbReference type="EMBL" id="EFN58235.1"/>
    </source>
</evidence>
<dbReference type="KEGG" id="cvr:CHLNCDRAFT_50643"/>
<dbReference type="PANTHER" id="PTHR48206">
    <property type="entry name" value="CHLOROPLAST SENSOR KINASE, CHLOROPLASTIC"/>
    <property type="match status" value="1"/>
</dbReference>
<accession>E1Z7U9</accession>
<evidence type="ECO:0000256" key="1">
    <source>
        <dbReference type="SAM" id="MobiDB-lite"/>
    </source>
</evidence>
<dbReference type="RefSeq" id="XP_005850337.1">
    <property type="nucleotide sequence ID" value="XM_005850275.1"/>
</dbReference>
<dbReference type="EMBL" id="GL433838">
    <property type="protein sequence ID" value="EFN58235.1"/>
    <property type="molecule type" value="Genomic_DNA"/>
</dbReference>
<feature type="compositionally biased region" description="Gly residues" evidence="1">
    <location>
        <begin position="417"/>
        <end position="434"/>
    </location>
</feature>
<sequence length="733" mass="74660">MRALPLLCLGPTPRPAPGCWRHCLQVPHIAANYQRFVARAAATGAVGDLCAHPTAHSASHARNCVAAETSGEWVRLSSTDDPTAAGGAAAGEPLQLDDATLVASSELQELARQQLQLLAVSLQLSLQAVLSSSISIDDSSIDEEALRQQLLADSTCLRSTVYCRAPASLQTGQLQLQLVAALGGGSQDLQQQQQQQQQRFLFLGHQGVPGSSLAEQEQWILEQPVIVLPDSGGLVLPLSHNGFLVGLLVVERCLEEEEEQQQQPAAAAGGAAAGAGMPPPTTCLLLRSAELQLLKQTAAVLALACAMDLRAAMERVGAAYRQRQASALVQAAKKPLSVMRTLGTMLLPRLQPGEPDRDFAQALFCTSILEQGSRLQEVVSQLQAALHPSAAAAIMPPALLQAGTMNGKRQRKALPRGSGGRGSLSGVSGGGGSSLGQWQLAEPAQGRPALPSSSIGGDYQRGSTIDLSVDEPSATASPSVPRSSNDSSSSSSSGGGSSSSSNSSSQSSAAGAASSSRNGSNGSSGRDGGGMAGSASRASADLLNVLMPLLASASNFAAVSGVSFVMAEHGSGAAAARAGPRAGAGPSPDPQQQLVLPAAEVAVGPGSLKRMLSQLVDGVLACATRGDLVQACVQLQPWEGRPGVAITLCCCYGLAHGGGAAGASQGGGGSAAVASLSRPPMQPEFAFLQSTASEAGGFFEVHSDATPDVQHLNSSALMACLWLPTVSCDAGWN</sequence>
<protein>
    <submittedName>
        <fullName evidence="2">Uncharacterized protein</fullName>
    </submittedName>
</protein>
<dbReference type="STRING" id="554065.E1Z7U9"/>